<accession>A0AAV1J8I6</accession>
<reference evidence="2 3" key="1">
    <citation type="submission" date="2023-11" db="EMBL/GenBank/DDBJ databases">
        <authorList>
            <person name="Okamura Y."/>
        </authorList>
    </citation>
    <scope>NUCLEOTIDE SEQUENCE [LARGE SCALE GENOMIC DNA]</scope>
</reference>
<feature type="compositionally biased region" description="Low complexity" evidence="1">
    <location>
        <begin position="99"/>
        <end position="118"/>
    </location>
</feature>
<evidence type="ECO:0000256" key="1">
    <source>
        <dbReference type="SAM" id="MobiDB-lite"/>
    </source>
</evidence>
<gene>
    <name evidence="2" type="ORF">LNINA_LOCUS4484</name>
</gene>
<dbReference type="Proteomes" id="UP001497472">
    <property type="component" value="Unassembled WGS sequence"/>
</dbReference>
<sequence>MNGGYQTHPYHHSTSMVNMVKQSILHPSGYYSAVAVSRASVRTCVGPEERTSCPLSTAIGWRGNTVFICTLPRLGRLHPYGSGSGSSSGSRRRGRRGLSESPTPTTPTSASDNASDATLTDSELPLARDSTLLVQNAMTKIVFIVSSNVLDLNQHNAIFKQSHASFRIPTNTPCTLHLDAASDCKIA</sequence>
<organism evidence="2 3">
    <name type="scientific">Leptosia nina</name>
    <dbReference type="NCBI Taxonomy" id="320188"/>
    <lineage>
        <taxon>Eukaryota</taxon>
        <taxon>Metazoa</taxon>
        <taxon>Ecdysozoa</taxon>
        <taxon>Arthropoda</taxon>
        <taxon>Hexapoda</taxon>
        <taxon>Insecta</taxon>
        <taxon>Pterygota</taxon>
        <taxon>Neoptera</taxon>
        <taxon>Endopterygota</taxon>
        <taxon>Lepidoptera</taxon>
        <taxon>Glossata</taxon>
        <taxon>Ditrysia</taxon>
        <taxon>Papilionoidea</taxon>
        <taxon>Pieridae</taxon>
        <taxon>Pierinae</taxon>
        <taxon>Leptosia</taxon>
    </lineage>
</organism>
<dbReference type="AlphaFoldDB" id="A0AAV1J8I6"/>
<proteinExistence type="predicted"/>
<evidence type="ECO:0000313" key="2">
    <source>
        <dbReference type="EMBL" id="CAK1544764.1"/>
    </source>
</evidence>
<protein>
    <submittedName>
        <fullName evidence="2">Uncharacterized protein</fullName>
    </submittedName>
</protein>
<keyword evidence="3" id="KW-1185">Reference proteome</keyword>
<evidence type="ECO:0000313" key="3">
    <source>
        <dbReference type="Proteomes" id="UP001497472"/>
    </source>
</evidence>
<name>A0AAV1J8I6_9NEOP</name>
<feature type="region of interest" description="Disordered" evidence="1">
    <location>
        <begin position="80"/>
        <end position="118"/>
    </location>
</feature>
<comment type="caution">
    <text evidence="2">The sequence shown here is derived from an EMBL/GenBank/DDBJ whole genome shotgun (WGS) entry which is preliminary data.</text>
</comment>
<dbReference type="EMBL" id="CAVLEF010000006">
    <property type="protein sequence ID" value="CAK1544764.1"/>
    <property type="molecule type" value="Genomic_DNA"/>
</dbReference>